<organism evidence="2 3">
    <name type="scientific">Proteiniclasticum ruminis</name>
    <dbReference type="NCBI Taxonomy" id="398199"/>
    <lineage>
        <taxon>Bacteria</taxon>
        <taxon>Bacillati</taxon>
        <taxon>Bacillota</taxon>
        <taxon>Clostridia</taxon>
        <taxon>Eubacteriales</taxon>
        <taxon>Clostridiaceae</taxon>
        <taxon>Proteiniclasticum</taxon>
    </lineage>
</organism>
<feature type="signal peptide" evidence="1">
    <location>
        <begin position="1"/>
        <end position="21"/>
    </location>
</feature>
<protein>
    <submittedName>
        <fullName evidence="2">Uncharacterized protein</fullName>
    </submittedName>
</protein>
<name>A0A1G8N7M7_9CLOT</name>
<sequence>MKKIQLMILTNALMLTMAVSAGTALLAPVEVRASEVSEMTMEVSEKSVPAMENFMKSRRHEYRKALMMGQDIPGNGQKNGIYNCPIENNPNVHHCQM</sequence>
<dbReference type="RefSeq" id="WP_031576092.1">
    <property type="nucleotide sequence ID" value="NZ_FNDZ01000004.1"/>
</dbReference>
<accession>A0A1G8N7M7</accession>
<reference evidence="2 3" key="1">
    <citation type="submission" date="2016-10" db="EMBL/GenBank/DDBJ databases">
        <authorList>
            <person name="de Groot N.N."/>
        </authorList>
    </citation>
    <scope>NUCLEOTIDE SEQUENCE [LARGE SCALE GENOMIC DNA]</scope>
    <source>
        <strain evidence="2 3">CGMCC 1.5058</strain>
    </source>
</reference>
<feature type="chain" id="PRO_5038566411" evidence="1">
    <location>
        <begin position="22"/>
        <end position="97"/>
    </location>
</feature>
<dbReference type="Proteomes" id="UP000183255">
    <property type="component" value="Unassembled WGS sequence"/>
</dbReference>
<dbReference type="AlphaFoldDB" id="A0A1G8N7M7"/>
<dbReference type="EMBL" id="FNDZ01000004">
    <property type="protein sequence ID" value="SDI76133.1"/>
    <property type="molecule type" value="Genomic_DNA"/>
</dbReference>
<proteinExistence type="predicted"/>
<keyword evidence="1" id="KW-0732">Signal</keyword>
<evidence type="ECO:0000313" key="2">
    <source>
        <dbReference type="EMBL" id="SDI76133.1"/>
    </source>
</evidence>
<evidence type="ECO:0000313" key="3">
    <source>
        <dbReference type="Proteomes" id="UP000183255"/>
    </source>
</evidence>
<gene>
    <name evidence="2" type="ORF">SAMN05421804_104118</name>
</gene>
<evidence type="ECO:0000256" key="1">
    <source>
        <dbReference type="SAM" id="SignalP"/>
    </source>
</evidence>